<dbReference type="Proteomes" id="UP001560573">
    <property type="component" value="Unassembled WGS sequence"/>
</dbReference>
<feature type="transmembrane region" description="Helical" evidence="1">
    <location>
        <begin position="91"/>
        <end position="111"/>
    </location>
</feature>
<feature type="domain" description="Acyltransferase 3" evidence="2">
    <location>
        <begin position="18"/>
        <end position="359"/>
    </location>
</feature>
<evidence type="ECO:0000256" key="1">
    <source>
        <dbReference type="SAM" id="Phobius"/>
    </source>
</evidence>
<keyword evidence="3" id="KW-0012">Acyltransferase</keyword>
<name>A0ABV3ZDM1_9BACT</name>
<feature type="transmembrane region" description="Helical" evidence="1">
    <location>
        <begin position="211"/>
        <end position="235"/>
    </location>
</feature>
<dbReference type="InterPro" id="IPR002656">
    <property type="entry name" value="Acyl_transf_3_dom"/>
</dbReference>
<keyword evidence="4" id="KW-1185">Reference proteome</keyword>
<keyword evidence="1" id="KW-0812">Transmembrane</keyword>
<keyword evidence="1" id="KW-1133">Transmembrane helix</keyword>
<dbReference type="RefSeq" id="WP_369329389.1">
    <property type="nucleotide sequence ID" value="NZ_JAULBC010000003.1"/>
</dbReference>
<accession>A0ABV3ZDM1</accession>
<feature type="transmembrane region" description="Helical" evidence="1">
    <location>
        <begin position="173"/>
        <end position="191"/>
    </location>
</feature>
<dbReference type="EC" id="2.3.-.-" evidence="3"/>
<evidence type="ECO:0000313" key="4">
    <source>
        <dbReference type="Proteomes" id="UP001560573"/>
    </source>
</evidence>
<dbReference type="InterPro" id="IPR050879">
    <property type="entry name" value="Acyltransferase_3"/>
</dbReference>
<organism evidence="3 4">
    <name type="scientific">Danxiaibacter flavus</name>
    <dbReference type="NCBI Taxonomy" id="3049108"/>
    <lineage>
        <taxon>Bacteria</taxon>
        <taxon>Pseudomonadati</taxon>
        <taxon>Bacteroidota</taxon>
        <taxon>Chitinophagia</taxon>
        <taxon>Chitinophagales</taxon>
        <taxon>Chitinophagaceae</taxon>
        <taxon>Danxiaibacter</taxon>
    </lineage>
</organism>
<feature type="transmembrane region" description="Helical" evidence="1">
    <location>
        <begin position="247"/>
        <end position="264"/>
    </location>
</feature>
<keyword evidence="1" id="KW-0472">Membrane</keyword>
<sequence>MTHIKGIEKHQLTQKLFGLDHLRAFAICYVFFYHYGGIFAHPDWVLSLAEFGWTGVDLFFVLSGYLISSQLFEKIAKAKKISLKEFFIKRFFRIIPAYLVIVVLYFLFPLLREREAPAPLWKYLTFTQNLGLDLHSQGTFSHAWSLCIEEQFYLFMPLILLGLARFKMLKKGLVIILAFFVAGLLVRALLYNYQLTPYAQNDDFIIRWYKWIYYPTWSRLDGLLTGVSVAAIFQFKPQLSQLLRKNGNLLLLLSLSVLIAAYLLCKESSSFAASVVGFPLVSIGYGLMVAGAVSPSGLLFKFKSNATAAIAKLSYALYLSHKIVIHVTQVQFAKLDIDKNSNLMMFICISTSLLAAFILNKIVEKPFLLLRDKILNKRKQQVPKTRAVQY</sequence>
<dbReference type="GO" id="GO:0016746">
    <property type="term" value="F:acyltransferase activity"/>
    <property type="evidence" value="ECO:0007669"/>
    <property type="project" value="UniProtKB-KW"/>
</dbReference>
<feature type="transmembrane region" description="Helical" evidence="1">
    <location>
        <begin position="51"/>
        <end position="71"/>
    </location>
</feature>
<dbReference type="PANTHER" id="PTHR23028:SF53">
    <property type="entry name" value="ACYL_TRANSF_3 DOMAIN-CONTAINING PROTEIN"/>
    <property type="match status" value="1"/>
</dbReference>
<dbReference type="PANTHER" id="PTHR23028">
    <property type="entry name" value="ACETYLTRANSFERASE"/>
    <property type="match status" value="1"/>
</dbReference>
<comment type="caution">
    <text evidence="3">The sequence shown here is derived from an EMBL/GenBank/DDBJ whole genome shotgun (WGS) entry which is preliminary data.</text>
</comment>
<dbReference type="EMBL" id="JAULBC010000003">
    <property type="protein sequence ID" value="MEX6687982.1"/>
    <property type="molecule type" value="Genomic_DNA"/>
</dbReference>
<feature type="transmembrane region" description="Helical" evidence="1">
    <location>
        <begin position="21"/>
        <end position="39"/>
    </location>
</feature>
<evidence type="ECO:0000313" key="3">
    <source>
        <dbReference type="EMBL" id="MEX6687982.1"/>
    </source>
</evidence>
<protein>
    <submittedName>
        <fullName evidence="3">Acyltransferase</fullName>
        <ecNumber evidence="3">2.3.-.-</ecNumber>
    </submittedName>
</protein>
<proteinExistence type="predicted"/>
<keyword evidence="3" id="KW-0808">Transferase</keyword>
<gene>
    <name evidence="3" type="ORF">QTN47_10780</name>
</gene>
<evidence type="ECO:0000259" key="2">
    <source>
        <dbReference type="Pfam" id="PF01757"/>
    </source>
</evidence>
<feature type="transmembrane region" description="Helical" evidence="1">
    <location>
        <begin position="270"/>
        <end position="293"/>
    </location>
</feature>
<dbReference type="Pfam" id="PF01757">
    <property type="entry name" value="Acyl_transf_3"/>
    <property type="match status" value="1"/>
</dbReference>
<reference evidence="3 4" key="1">
    <citation type="submission" date="2023-07" db="EMBL/GenBank/DDBJ databases">
        <authorList>
            <person name="Lian W.-H."/>
        </authorList>
    </citation>
    <scope>NUCLEOTIDE SEQUENCE [LARGE SCALE GENOMIC DNA]</scope>
    <source>
        <strain evidence="3 4">SYSU DXS3180</strain>
    </source>
</reference>
<feature type="transmembrane region" description="Helical" evidence="1">
    <location>
        <begin position="343"/>
        <end position="363"/>
    </location>
</feature>